<comment type="caution">
    <text evidence="9">The sequence shown here is derived from an EMBL/GenBank/DDBJ whole genome shotgun (WGS) entry which is preliminary data.</text>
</comment>
<dbReference type="SUPFAM" id="SSF116726">
    <property type="entry name" value="TrkA C-terminal domain-like"/>
    <property type="match status" value="2"/>
</dbReference>
<feature type="transmembrane region" description="Helical" evidence="7">
    <location>
        <begin position="473"/>
        <end position="494"/>
    </location>
</feature>
<feature type="transmembrane region" description="Helical" evidence="7">
    <location>
        <begin position="95"/>
        <end position="122"/>
    </location>
</feature>
<dbReference type="Gene3D" id="3.30.70.1450">
    <property type="entry name" value="Regulator of K+ conductance, C-terminal domain"/>
    <property type="match status" value="2"/>
</dbReference>
<dbReference type="PANTHER" id="PTHR43652:SF2">
    <property type="entry name" value="BASIC AMINO ACID ANTIPORTER YFCC-RELATED"/>
    <property type="match status" value="1"/>
</dbReference>
<keyword evidence="3 7" id="KW-0812">Transmembrane</keyword>
<name>A0A7W9ZI29_NOVIT</name>
<keyword evidence="2" id="KW-0813">Transport</keyword>
<dbReference type="PANTHER" id="PTHR43652">
    <property type="entry name" value="BASIC AMINO ACID ANTIPORTER YFCC-RELATED"/>
    <property type="match status" value="1"/>
</dbReference>
<organism evidence="9 10">
    <name type="scientific">Novispirillum itersonii</name>
    <name type="common">Aquaspirillum itersonii</name>
    <dbReference type="NCBI Taxonomy" id="189"/>
    <lineage>
        <taxon>Bacteria</taxon>
        <taxon>Pseudomonadati</taxon>
        <taxon>Pseudomonadota</taxon>
        <taxon>Alphaproteobacteria</taxon>
        <taxon>Rhodospirillales</taxon>
        <taxon>Novispirillaceae</taxon>
        <taxon>Novispirillum</taxon>
    </lineage>
</organism>
<feature type="transmembrane region" description="Helical" evidence="7">
    <location>
        <begin position="134"/>
        <end position="160"/>
    </location>
</feature>
<dbReference type="Pfam" id="PF03600">
    <property type="entry name" value="CitMHS"/>
    <property type="match status" value="1"/>
</dbReference>
<feature type="transmembrane region" description="Helical" evidence="7">
    <location>
        <begin position="180"/>
        <end position="199"/>
    </location>
</feature>
<feature type="domain" description="RCK C-terminal" evidence="8">
    <location>
        <begin position="207"/>
        <end position="292"/>
    </location>
</feature>
<evidence type="ECO:0000259" key="8">
    <source>
        <dbReference type="PROSITE" id="PS51202"/>
    </source>
</evidence>
<keyword evidence="10" id="KW-1185">Reference proteome</keyword>
<dbReference type="InterPro" id="IPR004680">
    <property type="entry name" value="Cit_transptr-like_dom"/>
</dbReference>
<evidence type="ECO:0000256" key="3">
    <source>
        <dbReference type="ARBA" id="ARBA00022692"/>
    </source>
</evidence>
<keyword evidence="4" id="KW-0677">Repeat</keyword>
<accession>A0A7W9ZI29</accession>
<evidence type="ECO:0000313" key="10">
    <source>
        <dbReference type="Proteomes" id="UP000544872"/>
    </source>
</evidence>
<evidence type="ECO:0000256" key="1">
    <source>
        <dbReference type="ARBA" id="ARBA00004141"/>
    </source>
</evidence>
<feature type="transmembrane region" description="Helical" evidence="7">
    <location>
        <begin position="7"/>
        <end position="24"/>
    </location>
</feature>
<dbReference type="PROSITE" id="PS51202">
    <property type="entry name" value="RCK_C"/>
    <property type="match status" value="2"/>
</dbReference>
<keyword evidence="6 7" id="KW-0472">Membrane</keyword>
<proteinExistence type="predicted"/>
<feature type="transmembrane region" description="Helical" evidence="7">
    <location>
        <begin position="566"/>
        <end position="586"/>
    </location>
</feature>
<feature type="transmembrane region" description="Helical" evidence="7">
    <location>
        <begin position="30"/>
        <end position="49"/>
    </location>
</feature>
<dbReference type="RefSeq" id="WP_184265067.1">
    <property type="nucleotide sequence ID" value="NZ_JACIIX010000014.1"/>
</dbReference>
<feature type="domain" description="RCK C-terminal" evidence="8">
    <location>
        <begin position="296"/>
        <end position="381"/>
    </location>
</feature>
<feature type="transmembrane region" description="Helical" evidence="7">
    <location>
        <begin position="500"/>
        <end position="521"/>
    </location>
</feature>
<dbReference type="CDD" id="cd01115">
    <property type="entry name" value="SLC13_permease"/>
    <property type="match status" value="1"/>
</dbReference>
<protein>
    <submittedName>
        <fullName evidence="9">Di/tricarboxylate transporter</fullName>
    </submittedName>
</protein>
<sequence>MTLTQGLALAVLAVTIGLFIWDRLRYDVVAMLSLLAGIATGIVPMKSAFSGFADQVVIVMASALVVSTALARSGIVERLTRPLQSRLTTPDTQAAVLVGAVTFLSAFMKNIGALALFIPVALRLSKRAGFSPSLLLMPLAFGSLIGGLITLIGTSPNIVISRIRGEVTGQPFSMFDYAPVGLGIAVLGVVFLTFGWRLLPKERQARASAEDQFQIEDYLAEVQIQPGSALIGSTVSDIERLFSEGAITVAAIIRDQGQRYIPGEHWEFSEGDIVVLEGDPVALKSFLSNAGLSLLEQAEGRPAKSSFVLQEAVISPHSLLVGTNQEKVHIRSRFGVNVLAVSRGGRHLVSRLRQLEFQVGDVLMIEGPEQTVPTALQAMGLLPLAQRNLAMERKPALMPLLILAVAMVAMALEVVPVAVGFFATAVAMIVTGSITPREAYEAVDWSLVVMLGALIPVSDAVQGTGASDLIAGGLAQVAHMLPSIGVIGLMMLTAMALTPFLNNAATALVMGPIAASLAIQLGINPDAVLMAVAVGAACDFLTPIGHQCNTLVMGPGGYRFGDYWRLGLPLTCLVLVVGTMLIDLVWT</sequence>
<feature type="transmembrane region" description="Helical" evidence="7">
    <location>
        <begin position="56"/>
        <end position="75"/>
    </location>
</feature>
<reference evidence="9 10" key="1">
    <citation type="submission" date="2020-08" db="EMBL/GenBank/DDBJ databases">
        <title>Genomic Encyclopedia of Type Strains, Phase IV (KMG-IV): sequencing the most valuable type-strain genomes for metagenomic binning, comparative biology and taxonomic classification.</title>
        <authorList>
            <person name="Goeker M."/>
        </authorList>
    </citation>
    <scope>NUCLEOTIDE SEQUENCE [LARGE SCALE GENOMIC DNA]</scope>
    <source>
        <strain evidence="9 10">DSM 11590</strain>
    </source>
</reference>
<keyword evidence="5 7" id="KW-1133">Transmembrane helix</keyword>
<dbReference type="GO" id="GO:0006813">
    <property type="term" value="P:potassium ion transport"/>
    <property type="evidence" value="ECO:0007669"/>
    <property type="project" value="InterPro"/>
</dbReference>
<evidence type="ECO:0000256" key="6">
    <source>
        <dbReference type="ARBA" id="ARBA00023136"/>
    </source>
</evidence>
<evidence type="ECO:0000256" key="7">
    <source>
        <dbReference type="SAM" id="Phobius"/>
    </source>
</evidence>
<dbReference type="Pfam" id="PF02080">
    <property type="entry name" value="TrkA_C"/>
    <property type="match status" value="2"/>
</dbReference>
<dbReference type="AlphaFoldDB" id="A0A7W9ZI29"/>
<dbReference type="GO" id="GO:0005886">
    <property type="term" value="C:plasma membrane"/>
    <property type="evidence" value="ECO:0007669"/>
    <property type="project" value="TreeGrafter"/>
</dbReference>
<dbReference type="InterPro" id="IPR006037">
    <property type="entry name" value="RCK_C"/>
</dbReference>
<dbReference type="InterPro" id="IPR051679">
    <property type="entry name" value="DASS-Related_Transporters"/>
</dbReference>
<feature type="transmembrane region" description="Helical" evidence="7">
    <location>
        <begin position="397"/>
        <end position="430"/>
    </location>
</feature>
<gene>
    <name evidence="9" type="ORF">FHS48_003341</name>
</gene>
<evidence type="ECO:0000256" key="4">
    <source>
        <dbReference type="ARBA" id="ARBA00022737"/>
    </source>
</evidence>
<evidence type="ECO:0000256" key="2">
    <source>
        <dbReference type="ARBA" id="ARBA00022448"/>
    </source>
</evidence>
<comment type="subcellular location">
    <subcellularLocation>
        <location evidence="1">Membrane</location>
        <topology evidence="1">Multi-pass membrane protein</topology>
    </subcellularLocation>
</comment>
<evidence type="ECO:0000256" key="5">
    <source>
        <dbReference type="ARBA" id="ARBA00022989"/>
    </source>
</evidence>
<dbReference type="InterPro" id="IPR036721">
    <property type="entry name" value="RCK_C_sf"/>
</dbReference>
<dbReference type="Proteomes" id="UP000544872">
    <property type="component" value="Unassembled WGS sequence"/>
</dbReference>
<dbReference type="EMBL" id="JACIIX010000014">
    <property type="protein sequence ID" value="MBB6211897.1"/>
    <property type="molecule type" value="Genomic_DNA"/>
</dbReference>
<dbReference type="GO" id="GO:0008324">
    <property type="term" value="F:monoatomic cation transmembrane transporter activity"/>
    <property type="evidence" value="ECO:0007669"/>
    <property type="project" value="InterPro"/>
</dbReference>
<evidence type="ECO:0000313" key="9">
    <source>
        <dbReference type="EMBL" id="MBB6211897.1"/>
    </source>
</evidence>